<feature type="domain" description="EF-hand" evidence="8">
    <location>
        <begin position="889"/>
        <end position="924"/>
    </location>
</feature>
<dbReference type="NCBIfam" id="NF004044">
    <property type="entry name" value="PRK05561.1"/>
    <property type="match status" value="1"/>
</dbReference>
<keyword evidence="5" id="KW-0238">DNA-binding</keyword>
<dbReference type="GO" id="GO:0005509">
    <property type="term" value="F:calcium ion binding"/>
    <property type="evidence" value="ECO:0007669"/>
    <property type="project" value="InterPro"/>
</dbReference>
<dbReference type="GO" id="GO:0003677">
    <property type="term" value="F:DNA binding"/>
    <property type="evidence" value="ECO:0007669"/>
    <property type="project" value="UniProtKB-KW"/>
</dbReference>
<dbReference type="Gene3D" id="2.120.10.90">
    <property type="entry name" value="DNA gyrase/topoisomerase IV, subunit A, C-terminal"/>
    <property type="match status" value="1"/>
</dbReference>
<organism evidence="10">
    <name type="scientific">uncultured Poseidoniia archaeon</name>
    <dbReference type="NCBI Taxonomy" id="1697135"/>
    <lineage>
        <taxon>Archaea</taxon>
        <taxon>Methanobacteriati</taxon>
        <taxon>Thermoplasmatota</taxon>
        <taxon>Candidatus Poseidoniia</taxon>
        <taxon>environmental samples</taxon>
    </lineage>
</organism>
<dbReference type="EC" id="5.6.2.2" evidence="3"/>
<comment type="similarity">
    <text evidence="2">Belongs to the type II topoisomerase GyrA/ParC subunit family.</text>
</comment>
<evidence type="ECO:0000256" key="6">
    <source>
        <dbReference type="ARBA" id="ARBA00023235"/>
    </source>
</evidence>
<reference evidence="10" key="2">
    <citation type="journal article" date="2015" name="ISME J.">
        <title>A new class of marine Euryarchaeota group II from the Mediterranean deep chlorophyll maximum.</title>
        <authorList>
            <person name="Martin-Cuadrado A.B."/>
            <person name="Garcia-Heredia I."/>
            <person name="Molto A.G."/>
            <person name="Lopez-Ubeda R."/>
            <person name="Kimes N."/>
            <person name="Lopez-Garcia P."/>
            <person name="Moreira D."/>
            <person name="Rodriguez-Valera F."/>
        </authorList>
    </citation>
    <scope>NUCLEOTIDE SEQUENCE</scope>
</reference>
<dbReference type="SUPFAM" id="SSF56719">
    <property type="entry name" value="Type II DNA topoisomerase"/>
    <property type="match status" value="1"/>
</dbReference>
<dbReference type="InterPro" id="IPR013757">
    <property type="entry name" value="Topo_IIA_A_a_sf"/>
</dbReference>
<dbReference type="InterPro" id="IPR013760">
    <property type="entry name" value="Topo_IIA-like_dom_sf"/>
</dbReference>
<evidence type="ECO:0000256" key="7">
    <source>
        <dbReference type="SAM" id="MobiDB-lite"/>
    </source>
</evidence>
<feature type="domain" description="Topo IIA-type catalytic" evidence="9">
    <location>
        <begin position="49"/>
        <end position="531"/>
    </location>
</feature>
<dbReference type="GO" id="GO:0003918">
    <property type="term" value="F:DNA topoisomerase type II (double strand cut, ATP-hydrolyzing) activity"/>
    <property type="evidence" value="ECO:0007669"/>
    <property type="project" value="UniProtKB-EC"/>
</dbReference>
<dbReference type="SMART" id="SM00434">
    <property type="entry name" value="TOP4c"/>
    <property type="match status" value="1"/>
</dbReference>
<dbReference type="Gene3D" id="3.30.1360.40">
    <property type="match status" value="1"/>
</dbReference>
<dbReference type="InterPro" id="IPR011992">
    <property type="entry name" value="EF-hand-dom_pair"/>
</dbReference>
<dbReference type="InterPro" id="IPR013758">
    <property type="entry name" value="Topo_IIA_A/C_ab"/>
</dbReference>
<dbReference type="Pfam" id="PF13202">
    <property type="entry name" value="EF-hand_5"/>
    <property type="match status" value="1"/>
</dbReference>
<feature type="compositionally biased region" description="Acidic residues" evidence="7">
    <location>
        <begin position="1"/>
        <end position="17"/>
    </location>
</feature>
<dbReference type="InterPro" id="IPR018247">
    <property type="entry name" value="EF_Hand_1_Ca_BS"/>
</dbReference>
<dbReference type="PANTHER" id="PTHR43493:SF5">
    <property type="entry name" value="DNA GYRASE SUBUNIT A, CHLOROPLASTIC_MITOCHONDRIAL"/>
    <property type="match status" value="1"/>
</dbReference>
<feature type="region of interest" description="Disordered" evidence="7">
    <location>
        <begin position="1"/>
        <end position="22"/>
    </location>
</feature>
<evidence type="ECO:0000313" key="10">
    <source>
        <dbReference type="EMBL" id="ANV79584.1"/>
    </source>
</evidence>
<dbReference type="GO" id="GO:0005524">
    <property type="term" value="F:ATP binding"/>
    <property type="evidence" value="ECO:0007669"/>
    <property type="project" value="InterPro"/>
</dbReference>
<dbReference type="InterPro" id="IPR006691">
    <property type="entry name" value="GyrA/parC_rep"/>
</dbReference>
<evidence type="ECO:0000256" key="4">
    <source>
        <dbReference type="ARBA" id="ARBA00023029"/>
    </source>
</evidence>
<dbReference type="GO" id="GO:0006265">
    <property type="term" value="P:DNA topological change"/>
    <property type="evidence" value="ECO:0007669"/>
    <property type="project" value="InterPro"/>
</dbReference>
<evidence type="ECO:0000256" key="5">
    <source>
        <dbReference type="ARBA" id="ARBA00023125"/>
    </source>
</evidence>
<name>A0A1B1TBC1_9ARCH</name>
<dbReference type="GO" id="GO:0009330">
    <property type="term" value="C:DNA topoisomerase type II (double strand cut, ATP-hydrolyzing) complex"/>
    <property type="evidence" value="ECO:0007669"/>
    <property type="project" value="TreeGrafter"/>
</dbReference>
<dbReference type="InterPro" id="IPR002205">
    <property type="entry name" value="Topo_IIA_dom_A"/>
</dbReference>
<dbReference type="Pfam" id="PF00521">
    <property type="entry name" value="DNA_topoisoIV"/>
    <property type="match status" value="1"/>
</dbReference>
<comment type="catalytic activity">
    <reaction evidence="1">
        <text>ATP-dependent breakage, passage and rejoining of double-stranded DNA.</text>
        <dbReference type="EC" id="5.6.2.2"/>
    </reaction>
</comment>
<evidence type="ECO:0000259" key="8">
    <source>
        <dbReference type="PROSITE" id="PS50222"/>
    </source>
</evidence>
<evidence type="ECO:0000256" key="1">
    <source>
        <dbReference type="ARBA" id="ARBA00000185"/>
    </source>
</evidence>
<dbReference type="Gene3D" id="1.10.268.10">
    <property type="entry name" value="Topoisomerase, domain 3"/>
    <property type="match status" value="1"/>
</dbReference>
<evidence type="ECO:0000256" key="2">
    <source>
        <dbReference type="ARBA" id="ARBA00008263"/>
    </source>
</evidence>
<dbReference type="PROSITE" id="PS00018">
    <property type="entry name" value="EF_HAND_1"/>
    <property type="match status" value="1"/>
</dbReference>
<dbReference type="SUPFAM" id="SSF47473">
    <property type="entry name" value="EF-hand"/>
    <property type="match status" value="1"/>
</dbReference>
<reference evidence="10" key="1">
    <citation type="submission" date="2014-11" db="EMBL/GenBank/DDBJ databases">
        <authorList>
            <person name="Zhu J."/>
            <person name="Qi W."/>
            <person name="Song R."/>
        </authorList>
    </citation>
    <scope>NUCLEOTIDE SEQUENCE</scope>
</reference>
<evidence type="ECO:0000259" key="9">
    <source>
        <dbReference type="PROSITE" id="PS52040"/>
    </source>
</evidence>
<dbReference type="PROSITE" id="PS50222">
    <property type="entry name" value="EF_HAND_2"/>
    <property type="match status" value="1"/>
</dbReference>
<dbReference type="Gene3D" id="3.90.199.10">
    <property type="entry name" value="Topoisomerase II, domain 5"/>
    <property type="match status" value="1"/>
</dbReference>
<dbReference type="InterPro" id="IPR002048">
    <property type="entry name" value="EF_hand_dom"/>
</dbReference>
<dbReference type="CDD" id="cd00187">
    <property type="entry name" value="TOP4c"/>
    <property type="match status" value="1"/>
</dbReference>
<accession>A0A1B1TBC1</accession>
<sequence>MTSEEENIDNNEEDEEIVPQGNILNQPLEEEMKNSYINYAMSVIIGRALPDARDGLKPVHRRVLYGMHEGGHTSEKKFSKSARSVGEVMGKYHPHGDQSIYDTMVRMAQDFSLRYPLVDGQGNFGSIDGDPPAAMRYTESRLDKISKHMLEDIDKKTVDFQPNFDDSEQEPTVLPSRLPNLILNGSDGIAVGMATRIPPHNLTEVAGAINLHVKTIIEEGVDENKMPSISIENYMEHVQGPDFPTGAGIHGVDGIYDMYSTGKGRFHVRSKCDVLDDQKGKRIIVHEIPYQVKKADMLIHIADLVSKGTVVGIRDIRDESSKEGIRVVIEVKNNADPHAVLNQLYKSSRLQESYSANMMGILDGRPVLLTLPVILHTYVEHRESVIERRAEFELAKAQSRAHILEGLVKAQDRIDDVIAVGKASASREQFESVLRGDETMGSIAAFYFTEPQAKAIAERRLYQLSRLDVDKVQNEYSELQLKIADLQDIISSRIRRLDILLSELNEMVEKHGDERRSYIDPMPLSMDREDLIEERAIAITLSEDNYIRHLPVESFRVQNRGGKGLKGVATKAEDTPQLIITCFSKDRLLIFTDQGRVYGLKAWETPLGSRHSRGGHIRNLLESLREDENIVTILPISRELLETPEGNYLLFATKLGLIKKTRLEEYVKINRNGKYALRFKLDGDSLVNVRCGTDQSDIVMISSTGFASRFACQKIRASGRVSAGVYGIKTGNRKGADGGHVVGMIATDNTETQILTISKNGMAKRSRLGTAEKVPYLDAEGVQKVHKETGELMDRTDGYRKTNPGAKGAFTMNIDKEENDEIIAARQIPNLDDNLFVLTKKGMMIRLRANQTKETKSKKSKGTRIMELRNKGKSGFSDEIIFVARLPAELIDEEDEDFDEMDTNQDGVIDREEFEAALKMKSLSEEEE</sequence>
<dbReference type="Pfam" id="PF03989">
    <property type="entry name" value="DNA_gyraseA_C"/>
    <property type="match status" value="6"/>
</dbReference>
<dbReference type="InterPro" id="IPR035516">
    <property type="entry name" value="Gyrase/topoIV_suA_C"/>
</dbReference>
<dbReference type="SUPFAM" id="SSF101904">
    <property type="entry name" value="GyrA/ParC C-terminal domain-like"/>
    <property type="match status" value="2"/>
</dbReference>
<keyword evidence="6 10" id="KW-0413">Isomerase</keyword>
<dbReference type="EMBL" id="KP211840">
    <property type="protein sequence ID" value="ANV79584.1"/>
    <property type="molecule type" value="Genomic_DNA"/>
</dbReference>
<dbReference type="PROSITE" id="PS52040">
    <property type="entry name" value="TOPO_IIA"/>
    <property type="match status" value="1"/>
</dbReference>
<keyword evidence="4" id="KW-0799">Topoisomerase</keyword>
<dbReference type="NCBIfam" id="NF004043">
    <property type="entry name" value="PRK05560.1"/>
    <property type="match status" value="1"/>
</dbReference>
<dbReference type="GO" id="GO:0005737">
    <property type="term" value="C:cytoplasm"/>
    <property type="evidence" value="ECO:0007669"/>
    <property type="project" value="TreeGrafter"/>
</dbReference>
<dbReference type="AlphaFoldDB" id="A0A1B1TBC1"/>
<dbReference type="FunFam" id="3.30.1360.40:FF:000002">
    <property type="entry name" value="DNA gyrase subunit A"/>
    <property type="match status" value="1"/>
</dbReference>
<dbReference type="NCBIfam" id="TIGR01063">
    <property type="entry name" value="gyrA"/>
    <property type="match status" value="1"/>
</dbReference>
<proteinExistence type="inferred from homology"/>
<evidence type="ECO:0000256" key="3">
    <source>
        <dbReference type="ARBA" id="ARBA00012895"/>
    </source>
</evidence>
<dbReference type="PANTHER" id="PTHR43493">
    <property type="entry name" value="DNA GYRASE/TOPOISOMERASE SUBUNIT A"/>
    <property type="match status" value="1"/>
</dbReference>
<protein>
    <recommendedName>
        <fullName evidence="3">DNA topoisomerase (ATP-hydrolyzing)</fullName>
        <ecNumber evidence="3">5.6.2.2</ecNumber>
    </recommendedName>
</protein>
<dbReference type="InterPro" id="IPR050220">
    <property type="entry name" value="Type_II_DNA_Topoisomerases"/>
</dbReference>